<protein>
    <submittedName>
        <fullName evidence="2">DUF3426 domain-containing protein</fullName>
    </submittedName>
</protein>
<dbReference type="Pfam" id="PF11906">
    <property type="entry name" value="DUF3426"/>
    <property type="match status" value="1"/>
</dbReference>
<dbReference type="InterPro" id="IPR021834">
    <property type="entry name" value="DUF3426"/>
</dbReference>
<keyword evidence="3" id="KW-1185">Reference proteome</keyword>
<dbReference type="EMBL" id="QZMU01000001">
    <property type="protein sequence ID" value="RRQ21423.1"/>
    <property type="molecule type" value="Genomic_DNA"/>
</dbReference>
<comment type="caution">
    <text evidence="2">The sequence shown here is derived from an EMBL/GenBank/DDBJ whole genome shotgun (WGS) entry which is preliminary data.</text>
</comment>
<evidence type="ECO:0000256" key="1">
    <source>
        <dbReference type="SAM" id="MobiDB-lite"/>
    </source>
</evidence>
<dbReference type="AlphaFoldDB" id="A0A426QI47"/>
<feature type="region of interest" description="Disordered" evidence="1">
    <location>
        <begin position="54"/>
        <end position="75"/>
    </location>
</feature>
<accession>A0A426QI47</accession>
<feature type="compositionally biased region" description="Low complexity" evidence="1">
    <location>
        <begin position="64"/>
        <end position="75"/>
    </location>
</feature>
<evidence type="ECO:0000313" key="2">
    <source>
        <dbReference type="EMBL" id="RRQ21423.1"/>
    </source>
</evidence>
<sequence>MGALPGLRQGLQCSGVPFDSWEDALAPAERRHEMLALCNIRPLAPGWALVAPGAPRRMPESSTGTAAADAEGADAAAPATAEVPAVLLEDFQPRPAHTGRRLLQGVVVVLLLFTLLGQGVYLQRERLYTLTEWQPWLERFCALAGCELPLRRAPAQWSIQAREVRAHPHLDGALEVELGPVMQPFSPRLTRWS</sequence>
<evidence type="ECO:0000313" key="3">
    <source>
        <dbReference type="Proteomes" id="UP000287798"/>
    </source>
</evidence>
<gene>
    <name evidence="2" type="ORF">D6C00_05350</name>
</gene>
<reference evidence="2 3" key="1">
    <citation type="journal article" date="2010" name="Int. J. Syst. Evol. Microbiol.">
        <title>Thiohalobacter thiocyanaticus gen. nov., sp. nov., a moderately halophilic, sulfur-oxidizing gammaproteobacterium from hypersaline lakes, that utilizes thiocyanate.</title>
        <authorList>
            <person name="Sorokin D.Y."/>
            <person name="Kovaleva O.L."/>
            <person name="Tourova T.P."/>
            <person name="Muyzer G."/>
        </authorList>
    </citation>
    <scope>NUCLEOTIDE SEQUENCE [LARGE SCALE GENOMIC DNA]</scope>
    <source>
        <strain evidence="2 3">Hrh1</strain>
    </source>
</reference>
<organism evidence="2 3">
    <name type="scientific">Thiohalobacter thiocyanaticus</name>
    <dbReference type="NCBI Taxonomy" id="585455"/>
    <lineage>
        <taxon>Bacteria</taxon>
        <taxon>Pseudomonadati</taxon>
        <taxon>Pseudomonadota</taxon>
        <taxon>Gammaproteobacteria</taxon>
        <taxon>Thiohalobacterales</taxon>
        <taxon>Thiohalobacteraceae</taxon>
        <taxon>Thiohalobacter</taxon>
    </lineage>
</organism>
<proteinExistence type="predicted"/>
<dbReference type="Proteomes" id="UP000287798">
    <property type="component" value="Unassembled WGS sequence"/>
</dbReference>
<name>A0A426QI47_9GAMM</name>